<evidence type="ECO:0000256" key="3">
    <source>
        <dbReference type="ARBA" id="ARBA00022679"/>
    </source>
</evidence>
<name>Q1Q4M4_KUEST</name>
<evidence type="ECO:0000256" key="6">
    <source>
        <dbReference type="ARBA" id="ARBA00023004"/>
    </source>
</evidence>
<dbReference type="GO" id="GO:0046872">
    <property type="term" value="F:metal ion binding"/>
    <property type="evidence" value="ECO:0007669"/>
    <property type="project" value="UniProtKB-KW"/>
</dbReference>
<keyword evidence="3 9" id="KW-0808">Transferase</keyword>
<dbReference type="SUPFAM" id="SSF102114">
    <property type="entry name" value="Radical SAM enzymes"/>
    <property type="match status" value="1"/>
</dbReference>
<dbReference type="AlphaFoldDB" id="Q1Q4M4"/>
<dbReference type="PANTHER" id="PTHR43409:SF7">
    <property type="entry name" value="BLL1977 PROTEIN"/>
    <property type="match status" value="1"/>
</dbReference>
<organism evidence="9">
    <name type="scientific">Kuenenia stuttgartiensis</name>
    <dbReference type="NCBI Taxonomy" id="174633"/>
    <lineage>
        <taxon>Bacteria</taxon>
        <taxon>Pseudomonadati</taxon>
        <taxon>Planctomycetota</taxon>
        <taxon>Candidatus Brocadiia</taxon>
        <taxon>Candidatus Brocadiales</taxon>
        <taxon>Candidatus Brocadiaceae</taxon>
        <taxon>Candidatus Kuenenia</taxon>
    </lineage>
</organism>
<evidence type="ECO:0000256" key="1">
    <source>
        <dbReference type="ARBA" id="ARBA00001966"/>
    </source>
</evidence>
<reference evidence="9" key="1">
    <citation type="journal article" date="2006" name="Nature">
        <title>Deciphering the evolution and metabolism of an anammox bacterium from a community genome.</title>
        <authorList>
            <person name="Strous M."/>
            <person name="Pelletier E."/>
            <person name="Mangenot S."/>
            <person name="Rattei T."/>
            <person name="Lehner A."/>
            <person name="Taylor M.W."/>
            <person name="Horn M."/>
            <person name="Daims H."/>
            <person name="Bartol-Mavel D."/>
            <person name="Wincker P."/>
            <person name="Barbe V."/>
            <person name="Fonknechten N."/>
            <person name="Vallenet D."/>
            <person name="Segurens B."/>
            <person name="Schenowitz-Truong C."/>
            <person name="Medigue C."/>
            <person name="Collingro A."/>
            <person name="Snel B."/>
            <person name="Dutilh B.E."/>
            <person name="OpDenCamp H.J.M."/>
            <person name="vanDerDrift C."/>
            <person name="Cirpus I."/>
            <person name="vanDePas-Schoonen K.T."/>
            <person name="Harhangi H.R."/>
            <person name="vanNiftrik L."/>
            <person name="Schmid M."/>
            <person name="Keltjens J."/>
            <person name="vanDeVossenberg J."/>
            <person name="Kartal B."/>
            <person name="Meier H."/>
            <person name="Frishman D."/>
            <person name="Huynen M.A."/>
            <person name="Mewes H."/>
            <person name="Weissenbach J."/>
            <person name="Jetten M.S.M."/>
            <person name="Wagner M."/>
            <person name="LePaslier D."/>
        </authorList>
    </citation>
    <scope>NUCLEOTIDE SEQUENCE</scope>
</reference>
<keyword evidence="6" id="KW-0408">Iron</keyword>
<evidence type="ECO:0000259" key="8">
    <source>
        <dbReference type="PROSITE" id="PS51918"/>
    </source>
</evidence>
<gene>
    <name evidence="9" type="primary">bchE</name>
    <name evidence="9" type="ORF">kuste4199</name>
</gene>
<keyword evidence="5" id="KW-0479">Metal-binding</keyword>
<feature type="domain" description="Radical SAM core" evidence="8">
    <location>
        <begin position="237"/>
        <end position="458"/>
    </location>
</feature>
<dbReference type="Gene3D" id="3.40.50.280">
    <property type="entry name" value="Cobalamin-binding domain"/>
    <property type="match status" value="1"/>
</dbReference>
<evidence type="ECO:0000313" key="9">
    <source>
        <dbReference type="EMBL" id="CAJ74961.1"/>
    </source>
</evidence>
<dbReference type="Pfam" id="PF04055">
    <property type="entry name" value="Radical_SAM"/>
    <property type="match status" value="1"/>
</dbReference>
<accession>Q1Q4M4</accession>
<dbReference type="PROSITE" id="PS51918">
    <property type="entry name" value="RADICAL_SAM"/>
    <property type="match status" value="1"/>
</dbReference>
<keyword evidence="4" id="KW-0949">S-adenosyl-L-methionine</keyword>
<comment type="cofactor">
    <cofactor evidence="1">
        <name>[4Fe-4S] cluster</name>
        <dbReference type="ChEBI" id="CHEBI:49883"/>
    </cofactor>
</comment>
<reference evidence="9" key="2">
    <citation type="submission" date="2006-01" db="EMBL/GenBank/DDBJ databases">
        <authorList>
            <person name="Genoscope"/>
        </authorList>
    </citation>
    <scope>NUCLEOTIDE SEQUENCE</scope>
</reference>
<keyword evidence="7" id="KW-0411">Iron-sulfur</keyword>
<dbReference type="GO" id="GO:0032259">
    <property type="term" value="P:methylation"/>
    <property type="evidence" value="ECO:0007669"/>
    <property type="project" value="UniProtKB-KW"/>
</dbReference>
<evidence type="ECO:0000256" key="5">
    <source>
        <dbReference type="ARBA" id="ARBA00022723"/>
    </source>
</evidence>
<evidence type="ECO:0000256" key="7">
    <source>
        <dbReference type="ARBA" id="ARBA00023014"/>
    </source>
</evidence>
<dbReference type="InterPro" id="IPR058240">
    <property type="entry name" value="rSAM_sf"/>
</dbReference>
<dbReference type="InterPro" id="IPR023404">
    <property type="entry name" value="rSAM_horseshoe"/>
</dbReference>
<dbReference type="SMART" id="SM00729">
    <property type="entry name" value="Elp3"/>
    <property type="match status" value="1"/>
</dbReference>
<protein>
    <submittedName>
        <fullName evidence="9">Similar to Mg-protoporphyrin monomethylester cyclase</fullName>
        <ecNumber evidence="9">2.1.1.-</ecNumber>
    </submittedName>
</protein>
<dbReference type="GO" id="GO:0008168">
    <property type="term" value="F:methyltransferase activity"/>
    <property type="evidence" value="ECO:0007669"/>
    <property type="project" value="UniProtKB-KW"/>
</dbReference>
<sequence>MQISKGSIALSIVLLEHPRLNNSVRCEEVVNAPLSACLFTGYIASVLRENKLTVEVANAHLYDWSIEETITHIIANKQLQLLCVHTVYLWERTMDIFDMLSTLKTANEALHINLYGYFPTFAYKNILTDYPFVDSVTVGEPEFTTLDLARGIVSENRTSTEIQGSNTLLKKKRNPLSCPPLANPGNEVRRSVFPDGMNIAGLASKDKDGRVVFTPRPPIHNLDQLPYPCRQDVTLCQKKGIVTYIQGSRGCYGHCAFCYLNPFYEQTSLWRGRSANNIFDEIFKLHTKYSIENFYFSDANFFGPGKYGSERASALADLILANGLNIRFGFECRVNDIEEKTIEKLVMAGLANVFLGLESGDDNSLKRFKKHTTSEENKKAIRLLRNYGIEPTFGFIMFEPHATMQSIRNNFEFLKETGIMTSPAVTAHLLHHRQTVFQGTPAYQSMMQSQTKLDDSFSPYEIFYKIKDLKADAFSVIITNICKDILALLPHTFVECNDMLSDTRFDYPLLKKLNDALITAFEDILHKFESASIVPNGEYFHSTHREIINDIQSLLLHANALHETK</sequence>
<dbReference type="InterPro" id="IPR006638">
    <property type="entry name" value="Elp3/MiaA/NifB-like_rSAM"/>
</dbReference>
<evidence type="ECO:0000256" key="2">
    <source>
        <dbReference type="ARBA" id="ARBA00022603"/>
    </source>
</evidence>
<dbReference type="GO" id="GO:0005829">
    <property type="term" value="C:cytosol"/>
    <property type="evidence" value="ECO:0007669"/>
    <property type="project" value="TreeGrafter"/>
</dbReference>
<dbReference type="SFLD" id="SFLDG01123">
    <property type="entry name" value="methyltransferase_(Class_B)"/>
    <property type="match status" value="1"/>
</dbReference>
<dbReference type="SFLD" id="SFLDG01082">
    <property type="entry name" value="B12-binding_domain_containing"/>
    <property type="match status" value="1"/>
</dbReference>
<dbReference type="InterPro" id="IPR007197">
    <property type="entry name" value="rSAM"/>
</dbReference>
<proteinExistence type="predicted"/>
<dbReference type="Gene3D" id="3.80.30.20">
    <property type="entry name" value="tm_1862 like domain"/>
    <property type="match status" value="1"/>
</dbReference>
<dbReference type="GO" id="GO:0051539">
    <property type="term" value="F:4 iron, 4 sulfur cluster binding"/>
    <property type="evidence" value="ECO:0007669"/>
    <property type="project" value="UniProtKB-KW"/>
</dbReference>
<evidence type="ECO:0000256" key="4">
    <source>
        <dbReference type="ARBA" id="ARBA00022691"/>
    </source>
</evidence>
<dbReference type="InterPro" id="IPR051198">
    <property type="entry name" value="BchE-like"/>
</dbReference>
<keyword evidence="2 9" id="KW-0489">Methyltransferase</keyword>
<dbReference type="PANTHER" id="PTHR43409">
    <property type="entry name" value="ANAEROBIC MAGNESIUM-PROTOPORPHYRIN IX MONOMETHYL ESTER CYCLASE-RELATED"/>
    <property type="match status" value="1"/>
</dbReference>
<dbReference type="InterPro" id="IPR034466">
    <property type="entry name" value="Methyltransferase_Class_B"/>
</dbReference>
<dbReference type="EC" id="2.1.1.-" evidence="9"/>
<dbReference type="SFLD" id="SFLDS00029">
    <property type="entry name" value="Radical_SAM"/>
    <property type="match status" value="1"/>
</dbReference>
<dbReference type="EMBL" id="CT573071">
    <property type="protein sequence ID" value="CAJ74961.1"/>
    <property type="molecule type" value="Genomic_DNA"/>
</dbReference>